<dbReference type="Gene3D" id="1.10.150.240">
    <property type="entry name" value="Putative phosphatase, domain 2"/>
    <property type="match status" value="1"/>
</dbReference>
<dbReference type="NCBIfam" id="TIGR01509">
    <property type="entry name" value="HAD-SF-IA-v3"/>
    <property type="match status" value="1"/>
</dbReference>
<reference evidence="1 2" key="1">
    <citation type="submission" date="2020-08" db="EMBL/GenBank/DDBJ databases">
        <title>Genomic Encyclopedia of Type Strains, Phase IV (KMG-IV): sequencing the most valuable type-strain genomes for metagenomic binning, comparative biology and taxonomic classification.</title>
        <authorList>
            <person name="Goeker M."/>
        </authorList>
    </citation>
    <scope>NUCLEOTIDE SEQUENCE [LARGE SCALE GENOMIC DNA]</scope>
    <source>
        <strain evidence="1 2">DSM 22548</strain>
    </source>
</reference>
<evidence type="ECO:0000313" key="1">
    <source>
        <dbReference type="EMBL" id="MBB3703614.1"/>
    </source>
</evidence>
<organism evidence="1 2">
    <name type="scientific">Alloprevotella rava</name>
    <dbReference type="NCBI Taxonomy" id="671218"/>
    <lineage>
        <taxon>Bacteria</taxon>
        <taxon>Pseudomonadati</taxon>
        <taxon>Bacteroidota</taxon>
        <taxon>Bacteroidia</taxon>
        <taxon>Bacteroidales</taxon>
        <taxon>Prevotellaceae</taxon>
        <taxon>Alloprevotella</taxon>
    </lineage>
</organism>
<dbReference type="InterPro" id="IPR051806">
    <property type="entry name" value="HAD-like_SPP"/>
</dbReference>
<keyword evidence="1" id="KW-0378">Hydrolase</keyword>
<dbReference type="PANTHER" id="PTHR43481:SF4">
    <property type="entry name" value="GLYCEROL-1-PHOSPHATE PHOSPHOHYDROLASE 1-RELATED"/>
    <property type="match status" value="1"/>
</dbReference>
<dbReference type="Gene3D" id="3.40.50.1000">
    <property type="entry name" value="HAD superfamily/HAD-like"/>
    <property type="match status" value="1"/>
</dbReference>
<dbReference type="AlphaFoldDB" id="A0A7W5YEP4"/>
<dbReference type="CDD" id="cd07505">
    <property type="entry name" value="HAD_BPGM-like"/>
    <property type="match status" value="1"/>
</dbReference>
<dbReference type="SFLD" id="SFLDG01129">
    <property type="entry name" value="C1.5:_HAD__Beta-PGM__Phosphata"/>
    <property type="match status" value="1"/>
</dbReference>
<name>A0A7W5YEP4_9BACT</name>
<proteinExistence type="predicted"/>
<dbReference type="Proteomes" id="UP000541425">
    <property type="component" value="Unassembled WGS sequence"/>
</dbReference>
<gene>
    <name evidence="1" type="ORF">FHS60_002105</name>
</gene>
<dbReference type="InterPro" id="IPR036412">
    <property type="entry name" value="HAD-like_sf"/>
</dbReference>
<dbReference type="RefSeq" id="WP_183698050.1">
    <property type="nucleotide sequence ID" value="NZ_JACICA010000017.1"/>
</dbReference>
<protein>
    <submittedName>
        <fullName evidence="1">HAD superfamily hydrolase (TIGR01509 family)</fullName>
    </submittedName>
</protein>
<dbReference type="SFLD" id="SFLDS00003">
    <property type="entry name" value="Haloacid_Dehalogenase"/>
    <property type="match status" value="1"/>
</dbReference>
<dbReference type="InterPro" id="IPR023214">
    <property type="entry name" value="HAD_sf"/>
</dbReference>
<comment type="caution">
    <text evidence="1">The sequence shown here is derived from an EMBL/GenBank/DDBJ whole genome shotgun (WGS) entry which is preliminary data.</text>
</comment>
<dbReference type="GO" id="GO:0050308">
    <property type="term" value="F:sugar-phosphatase activity"/>
    <property type="evidence" value="ECO:0007669"/>
    <property type="project" value="TreeGrafter"/>
</dbReference>
<evidence type="ECO:0000313" key="2">
    <source>
        <dbReference type="Proteomes" id="UP000541425"/>
    </source>
</evidence>
<dbReference type="InterPro" id="IPR023198">
    <property type="entry name" value="PGP-like_dom2"/>
</dbReference>
<dbReference type="SUPFAM" id="SSF56784">
    <property type="entry name" value="HAD-like"/>
    <property type="match status" value="1"/>
</dbReference>
<dbReference type="InterPro" id="IPR006439">
    <property type="entry name" value="HAD-SF_hydro_IA"/>
</dbReference>
<dbReference type="EMBL" id="JACICA010000017">
    <property type="protein sequence ID" value="MBB3703614.1"/>
    <property type="molecule type" value="Genomic_DNA"/>
</dbReference>
<dbReference type="NCBIfam" id="TIGR01549">
    <property type="entry name" value="HAD-SF-IA-v1"/>
    <property type="match status" value="1"/>
</dbReference>
<accession>A0A7W5YEP4</accession>
<dbReference type="InterPro" id="IPR041492">
    <property type="entry name" value="HAD_2"/>
</dbReference>
<dbReference type="PANTHER" id="PTHR43481">
    <property type="entry name" value="FRUCTOSE-1-PHOSPHATE PHOSPHATASE"/>
    <property type="match status" value="1"/>
</dbReference>
<dbReference type="Pfam" id="PF13419">
    <property type="entry name" value="HAD_2"/>
    <property type="match status" value="1"/>
</dbReference>
<sequence>MHQFTYLFDCDGVVLDTESQYSKFWAHIGTLYYPHVQSFAEDIKGMSLVDIFACYFPHEPQQREIKQLLDNFEESMEYIYIPGVEDFLKSLRDKKLRTALVTSSDHNKMAQVYSAHPEIKDYFDYIFTAEDIQRSKPAPDCFINAARRFDVATEDCIVFEDSINGLTAAKESGTKVVGLTTTNTEEKIMSFCNLIIPNFIGQTPDSITAHFAFLS</sequence>